<dbReference type="AlphaFoldDB" id="A0A5N8VKY6"/>
<proteinExistence type="predicted"/>
<dbReference type="PANTHER" id="PTHR42305:SF1">
    <property type="entry name" value="MEMBRANE PROTEIN RV1733C-RELATED"/>
    <property type="match status" value="1"/>
</dbReference>
<keyword evidence="3" id="KW-1185">Reference proteome</keyword>
<organism evidence="2 3">
    <name type="scientific">Streptomyces adustus</name>
    <dbReference type="NCBI Taxonomy" id="1609272"/>
    <lineage>
        <taxon>Bacteria</taxon>
        <taxon>Bacillati</taxon>
        <taxon>Actinomycetota</taxon>
        <taxon>Actinomycetes</taxon>
        <taxon>Kitasatosporales</taxon>
        <taxon>Streptomycetaceae</taxon>
        <taxon>Streptomyces</taxon>
    </lineage>
</organism>
<keyword evidence="1" id="KW-1133">Transmembrane helix</keyword>
<sequence>MAFRGPKVWLWRWRRNPLRRRADAMEGWVLLGAGVLTVLAGVLAGLTATRSVEDELAREREDWRPAVAHLSERAPGTATAHTGTASGDRVWGRAAWTAVDGTAHSGLVRVRPGSTAGTPVVVWTDRRGALVSRPATPYEARLRASLIGGLAGVSTAAVPFIVGRAVRARLERRRMDQWDADWARFDPLWGHRTG</sequence>
<dbReference type="InterPro" id="IPR039708">
    <property type="entry name" value="MT1774/Rv1733c-like"/>
</dbReference>
<protein>
    <recommendedName>
        <fullName evidence="4">Integral membrane protein</fullName>
    </recommendedName>
</protein>
<name>A0A5N8VKY6_9ACTN</name>
<evidence type="ECO:0000256" key="1">
    <source>
        <dbReference type="SAM" id="Phobius"/>
    </source>
</evidence>
<reference evidence="2 3" key="1">
    <citation type="submission" date="2019-07" db="EMBL/GenBank/DDBJ databases">
        <title>New species of Amycolatopsis and Streptomyces.</title>
        <authorList>
            <person name="Duangmal K."/>
            <person name="Teo W.F.A."/>
            <person name="Lipun K."/>
        </authorList>
    </citation>
    <scope>NUCLEOTIDE SEQUENCE [LARGE SCALE GENOMIC DNA]</scope>
    <source>
        <strain evidence="2 3">NBRC 109810</strain>
    </source>
</reference>
<keyword evidence="1" id="KW-0472">Membrane</keyword>
<keyword evidence="1" id="KW-0812">Transmembrane</keyword>
<dbReference type="Proteomes" id="UP000325849">
    <property type="component" value="Unassembled WGS sequence"/>
</dbReference>
<evidence type="ECO:0000313" key="2">
    <source>
        <dbReference type="EMBL" id="MPY34728.1"/>
    </source>
</evidence>
<feature type="transmembrane region" description="Helical" evidence="1">
    <location>
        <begin position="146"/>
        <end position="166"/>
    </location>
</feature>
<evidence type="ECO:0008006" key="4">
    <source>
        <dbReference type="Google" id="ProtNLM"/>
    </source>
</evidence>
<dbReference type="RefSeq" id="WP_152892425.1">
    <property type="nucleotide sequence ID" value="NZ_JBHJTU010000003.1"/>
</dbReference>
<gene>
    <name evidence="2" type="ORF">FNH09_26865</name>
</gene>
<accession>A0A5N8VKY6</accession>
<dbReference type="PANTHER" id="PTHR42305">
    <property type="entry name" value="MEMBRANE PROTEIN RV1733C-RELATED"/>
    <property type="match status" value="1"/>
</dbReference>
<evidence type="ECO:0000313" key="3">
    <source>
        <dbReference type="Proteomes" id="UP000325849"/>
    </source>
</evidence>
<comment type="caution">
    <text evidence="2">The sequence shown here is derived from an EMBL/GenBank/DDBJ whole genome shotgun (WGS) entry which is preliminary data.</text>
</comment>
<dbReference type="EMBL" id="VJZD01000125">
    <property type="protein sequence ID" value="MPY34728.1"/>
    <property type="molecule type" value="Genomic_DNA"/>
</dbReference>
<dbReference type="OrthoDB" id="4213157at2"/>